<evidence type="ECO:0000313" key="13">
    <source>
        <dbReference type="EMBL" id="QSL65346.1"/>
    </source>
</evidence>
<evidence type="ECO:0000256" key="7">
    <source>
        <dbReference type="ARBA" id="ARBA00023242"/>
    </source>
</evidence>
<evidence type="ECO:0000256" key="2">
    <source>
        <dbReference type="ARBA" id="ARBA00010977"/>
    </source>
</evidence>
<evidence type="ECO:0000259" key="12">
    <source>
        <dbReference type="Pfam" id="PF19675"/>
    </source>
</evidence>
<evidence type="ECO:0000259" key="11">
    <source>
        <dbReference type="Pfam" id="PF18137"/>
    </source>
</evidence>
<reference evidence="13" key="1">
    <citation type="submission" date="2020-06" db="EMBL/GenBank/DDBJ databases">
        <title>Genomes of multiple members of Pneumocystis genus reveal paths to human pathogen Pneumocystis jirovecii.</title>
        <authorList>
            <person name="Cisse O.H."/>
            <person name="Ma L."/>
            <person name="Dekker J."/>
            <person name="Khil P."/>
            <person name="Jo J."/>
            <person name="Brenchley J."/>
            <person name="Blair R."/>
            <person name="Pahar B."/>
            <person name="Chabe M."/>
            <person name="Van Rompay K.A."/>
            <person name="Keesler R."/>
            <person name="Sukura A."/>
            <person name="Hirsch V."/>
            <person name="Kutty G."/>
            <person name="Liu Y."/>
            <person name="Peng L."/>
            <person name="Chen J."/>
            <person name="Song J."/>
            <person name="Weissenbacher-Lang C."/>
            <person name="Xu J."/>
            <person name="Upham N.S."/>
            <person name="Stajich J.E."/>
            <person name="Cuomo C.A."/>
            <person name="Cushion M.T."/>
            <person name="Kovacs J.A."/>
        </authorList>
    </citation>
    <scope>NUCLEOTIDE SEQUENCE</scope>
    <source>
        <strain evidence="13">2A</strain>
    </source>
</reference>
<dbReference type="AlphaFoldDB" id="A0A899FXY7"/>
<evidence type="ECO:0000259" key="10">
    <source>
        <dbReference type="Pfam" id="PF07034"/>
    </source>
</evidence>
<evidence type="ECO:0000313" key="14">
    <source>
        <dbReference type="Proteomes" id="UP000663699"/>
    </source>
</evidence>
<comment type="similarity">
    <text evidence="2">Belongs to the ORC3 family.</text>
</comment>
<dbReference type="InterPro" id="IPR045663">
    <property type="entry name" value="ORC3_ins"/>
</dbReference>
<accession>A0A899FXY7</accession>
<organism evidence="13 14">
    <name type="scientific">Pneumocystis wakefieldiae</name>
    <dbReference type="NCBI Taxonomy" id="38082"/>
    <lineage>
        <taxon>Eukaryota</taxon>
        <taxon>Fungi</taxon>
        <taxon>Dikarya</taxon>
        <taxon>Ascomycota</taxon>
        <taxon>Taphrinomycotina</taxon>
        <taxon>Pneumocystomycetes</taxon>
        <taxon>Pneumocystaceae</taxon>
        <taxon>Pneumocystis</taxon>
    </lineage>
</organism>
<keyword evidence="6" id="KW-0238">DNA-binding</keyword>
<dbReference type="OrthoDB" id="10265211at2759"/>
<feature type="domain" description="Origin recognition complex subunit 3 winged helix C-terminal" evidence="11">
    <location>
        <begin position="601"/>
        <end position="713"/>
    </location>
</feature>
<dbReference type="GO" id="GO:0006270">
    <property type="term" value="P:DNA replication initiation"/>
    <property type="evidence" value="ECO:0007669"/>
    <property type="project" value="TreeGrafter"/>
</dbReference>
<dbReference type="GO" id="GO:0003688">
    <property type="term" value="F:DNA replication origin binding"/>
    <property type="evidence" value="ECO:0007669"/>
    <property type="project" value="TreeGrafter"/>
</dbReference>
<evidence type="ECO:0000256" key="9">
    <source>
        <dbReference type="ARBA" id="ARBA00045241"/>
    </source>
</evidence>
<keyword evidence="14" id="KW-1185">Reference proteome</keyword>
<evidence type="ECO:0000256" key="6">
    <source>
        <dbReference type="ARBA" id="ARBA00023125"/>
    </source>
</evidence>
<keyword evidence="4" id="KW-0597">Phosphoprotein</keyword>
<proteinExistence type="inferred from homology"/>
<sequence length="715" mass="84175">MFLPKDTESKKKHVFNKTQDELASKSQQIYSDIKMYTTDIQDKYKQEEFPEYSECCFPCLMHGRETELCRNYRYMCFRLQSNQLKNDINELLEIIHDNMIASLSVFIEQNKLWKDENKIPTCILLLGAYFFDHIGLYTCIETQLKANIYGPLINLHVRRTPDMKACFKQIIETCIQFAQQTNLDISTEKNPEESEWDIYCEYDPECVVRWYEEAIRCGLINQDQFRLVIFLQEVEGFDGNFFNHFITILKKMHKRIPLLLFIGISTSVEIFQDILEKKSLKALNIKYFNTKHPNYSPDIAIEKILISSKHPRLRLGPHLYYTLFDMYQKHSFNIASFLSAIKFVTMSHFFSNPISIVNHCDSAHSELISHDHLECLRSLPSIKRYIEDLLDKGDIYSAESVLNDDYYFRNIINTLIHDIEEHNKRLDVSIFFLKIIQGKYSSLVRKKSLSWIYGKLLENDVQLNLSSILNPIKSMSSIDILQFIQEVLALKDIHDQFPDLEDFYRKISNVIESSEHKNPIHILNNETNSCSKTEEILNKAVSELSDQSIDSEFYNIRNSLYQYLQEIFKKYFVSPMTYPLHELYYFNYSRAYLDAFHPRIRAAIDTALSLPSHYLSCNYEVGDKESENNITISSLPKICISYRLFLESGFLINVSDWLTAFIQSASMENDKDNKQDLEEYLQAEFLQSLEELRYLGFIKPTKRKTDHVAKISWMR</sequence>
<gene>
    <name evidence="13" type="ORF">MERGE_002656</name>
</gene>
<dbReference type="Pfam" id="PF07034">
    <property type="entry name" value="ORC3_N"/>
    <property type="match status" value="1"/>
</dbReference>
<dbReference type="GO" id="GO:0005664">
    <property type="term" value="C:nuclear origin of replication recognition complex"/>
    <property type="evidence" value="ECO:0007669"/>
    <property type="project" value="InterPro"/>
</dbReference>
<dbReference type="InterPro" id="IPR040855">
    <property type="entry name" value="ORC_WH_C"/>
</dbReference>
<dbReference type="InterPro" id="IPR020795">
    <property type="entry name" value="ORC3"/>
</dbReference>
<dbReference type="CDD" id="cd20704">
    <property type="entry name" value="Orc3"/>
    <property type="match status" value="1"/>
</dbReference>
<dbReference type="Proteomes" id="UP000663699">
    <property type="component" value="Chromosome 6"/>
</dbReference>
<evidence type="ECO:0000256" key="8">
    <source>
        <dbReference type="ARBA" id="ARBA00026084"/>
    </source>
</evidence>
<feature type="domain" description="Origin recognition complex subunit 3 N-terminal" evidence="10">
    <location>
        <begin position="54"/>
        <end position="356"/>
    </location>
</feature>
<dbReference type="InterPro" id="IPR045667">
    <property type="entry name" value="ORC3_N"/>
</dbReference>
<dbReference type="Pfam" id="PF19675">
    <property type="entry name" value="ORC3_ins"/>
    <property type="match status" value="1"/>
</dbReference>
<dbReference type="Pfam" id="PF18137">
    <property type="entry name" value="WHD_ORC"/>
    <property type="match status" value="1"/>
</dbReference>
<dbReference type="GO" id="GO:0005656">
    <property type="term" value="C:nuclear pre-replicative complex"/>
    <property type="evidence" value="ECO:0007669"/>
    <property type="project" value="TreeGrafter"/>
</dbReference>
<comment type="subunit">
    <text evidence="8">Component of ORC, a complex composed of at least 6 subunits: ORC1, ORC2, ORC3, ORC4, ORC5 and ORC6. ORC is regulated in a cell-cycle dependent manner. It is sequentially assembled at the exit from anaphase of mitosis and disassembled as cells enter S phase.</text>
</comment>
<evidence type="ECO:0000256" key="4">
    <source>
        <dbReference type="ARBA" id="ARBA00022553"/>
    </source>
</evidence>
<evidence type="ECO:0000256" key="5">
    <source>
        <dbReference type="ARBA" id="ARBA00022705"/>
    </source>
</evidence>
<feature type="domain" description="Origin recognition complex subunit 3 insertion" evidence="12">
    <location>
        <begin position="368"/>
        <end position="587"/>
    </location>
</feature>
<comment type="subcellular location">
    <subcellularLocation>
        <location evidence="1">Nucleus</location>
    </subcellularLocation>
</comment>
<dbReference type="PANTHER" id="PTHR12748">
    <property type="entry name" value="ORIGIN RECOGNITION COMPLEX SUBUNIT 3"/>
    <property type="match status" value="1"/>
</dbReference>
<keyword evidence="5" id="KW-0235">DNA replication</keyword>
<dbReference type="GO" id="GO:0031261">
    <property type="term" value="C:DNA replication preinitiation complex"/>
    <property type="evidence" value="ECO:0007669"/>
    <property type="project" value="TreeGrafter"/>
</dbReference>
<name>A0A899FXY7_9ASCO</name>
<dbReference type="EMBL" id="CP054537">
    <property type="protein sequence ID" value="QSL65346.1"/>
    <property type="molecule type" value="Genomic_DNA"/>
</dbReference>
<comment type="function">
    <text evidence="9">Component of the origin recognition complex (ORC) that binds origins of replication. DNA-binding is ATP-dependent. The specific DNA sequences that define origins of replication have not been identified yet. ORC is required to assemble the pre-replication complex necessary to initiate DNA replication. Binds histone H3 and H4 trimethylation marks H3K9me3, H3K27me3 and H4K20me3.</text>
</comment>
<keyword evidence="7" id="KW-0539">Nucleus</keyword>
<dbReference type="PANTHER" id="PTHR12748:SF0">
    <property type="entry name" value="ORIGIN RECOGNITION COMPLEX SUBUNIT 3"/>
    <property type="match status" value="1"/>
</dbReference>
<evidence type="ECO:0000256" key="3">
    <source>
        <dbReference type="ARBA" id="ARBA00019085"/>
    </source>
</evidence>
<evidence type="ECO:0000256" key="1">
    <source>
        <dbReference type="ARBA" id="ARBA00004123"/>
    </source>
</evidence>
<protein>
    <recommendedName>
        <fullName evidence="3">Origin recognition complex subunit 3</fullName>
    </recommendedName>
</protein>